<feature type="compositionally biased region" description="Basic and acidic residues" evidence="1">
    <location>
        <begin position="96"/>
        <end position="111"/>
    </location>
</feature>
<feature type="compositionally biased region" description="Polar residues" evidence="1">
    <location>
        <begin position="1"/>
        <end position="20"/>
    </location>
</feature>
<feature type="region of interest" description="Disordered" evidence="1">
    <location>
        <begin position="441"/>
        <end position="616"/>
    </location>
</feature>
<feature type="compositionally biased region" description="Low complexity" evidence="1">
    <location>
        <begin position="483"/>
        <end position="496"/>
    </location>
</feature>
<name>A0A2N5RX32_9BASI</name>
<dbReference type="AlphaFoldDB" id="A0A2N5RX32"/>
<proteinExistence type="predicted"/>
<dbReference type="Proteomes" id="UP000235388">
    <property type="component" value="Unassembled WGS sequence"/>
</dbReference>
<evidence type="ECO:0000256" key="1">
    <source>
        <dbReference type="SAM" id="MobiDB-lite"/>
    </source>
</evidence>
<feature type="compositionally biased region" description="Low complexity" evidence="1">
    <location>
        <begin position="263"/>
        <end position="273"/>
    </location>
</feature>
<dbReference type="OrthoDB" id="10672653at2759"/>
<accession>A0A2N5RX32</accession>
<feature type="non-terminal residue" evidence="2">
    <location>
        <position position="718"/>
    </location>
</feature>
<keyword evidence="3" id="KW-1185">Reference proteome</keyword>
<organism evidence="2 3">
    <name type="scientific">Puccinia coronata f. sp. avenae</name>
    <dbReference type="NCBI Taxonomy" id="200324"/>
    <lineage>
        <taxon>Eukaryota</taxon>
        <taxon>Fungi</taxon>
        <taxon>Dikarya</taxon>
        <taxon>Basidiomycota</taxon>
        <taxon>Pucciniomycotina</taxon>
        <taxon>Pucciniomycetes</taxon>
        <taxon>Pucciniales</taxon>
        <taxon>Pucciniaceae</taxon>
        <taxon>Puccinia</taxon>
    </lineage>
</organism>
<gene>
    <name evidence="2" type="ORF">PCANC_28099</name>
</gene>
<dbReference type="STRING" id="200324.A0A2N5RX32"/>
<feature type="region of interest" description="Disordered" evidence="1">
    <location>
        <begin position="263"/>
        <end position="340"/>
    </location>
</feature>
<comment type="caution">
    <text evidence="2">The sequence shown here is derived from an EMBL/GenBank/DDBJ whole genome shotgun (WGS) entry which is preliminary data.</text>
</comment>
<feature type="compositionally biased region" description="Polar residues" evidence="1">
    <location>
        <begin position="537"/>
        <end position="547"/>
    </location>
</feature>
<reference evidence="2 3" key="1">
    <citation type="submission" date="2017-11" db="EMBL/GenBank/DDBJ databases">
        <title>De novo assembly and phasing of dikaryotic genomes from two isolates of Puccinia coronata f. sp. avenae, the causal agent of oat crown rust.</title>
        <authorList>
            <person name="Miller M.E."/>
            <person name="Zhang Y."/>
            <person name="Omidvar V."/>
            <person name="Sperschneider J."/>
            <person name="Schwessinger B."/>
            <person name="Raley C."/>
            <person name="Palmer J.M."/>
            <person name="Garnica D."/>
            <person name="Upadhyaya N."/>
            <person name="Rathjen J."/>
            <person name="Taylor J.M."/>
            <person name="Park R.F."/>
            <person name="Dodds P.N."/>
            <person name="Hirsch C.D."/>
            <person name="Kianian S.F."/>
            <person name="Figueroa M."/>
        </authorList>
    </citation>
    <scope>NUCLEOTIDE SEQUENCE [LARGE SCALE GENOMIC DNA]</scope>
    <source>
        <strain evidence="2">12NC29</strain>
    </source>
</reference>
<feature type="compositionally biased region" description="Polar residues" evidence="1">
    <location>
        <begin position="164"/>
        <end position="179"/>
    </location>
</feature>
<feature type="region of interest" description="Disordered" evidence="1">
    <location>
        <begin position="1"/>
        <end position="204"/>
    </location>
</feature>
<feature type="compositionally biased region" description="Low complexity" evidence="1">
    <location>
        <begin position="84"/>
        <end position="95"/>
    </location>
</feature>
<evidence type="ECO:0000313" key="2">
    <source>
        <dbReference type="EMBL" id="PLW05538.1"/>
    </source>
</evidence>
<feature type="compositionally biased region" description="Polar residues" evidence="1">
    <location>
        <begin position="504"/>
        <end position="527"/>
    </location>
</feature>
<dbReference type="EMBL" id="PGCJ01001424">
    <property type="protein sequence ID" value="PLW05538.1"/>
    <property type="molecule type" value="Genomic_DNA"/>
</dbReference>
<protein>
    <submittedName>
        <fullName evidence="2">Uncharacterized protein</fullName>
    </submittedName>
</protein>
<feature type="compositionally biased region" description="Basic residues" evidence="1">
    <location>
        <begin position="295"/>
        <end position="318"/>
    </location>
</feature>
<sequence length="718" mass="79062">MLPTRQQPADSHYRQNSSAFASRPPPTLAVIPPREDAQPNEQSAWLPPRFRRPVQPPVIRPAGVSLQKIPTTHPSLSHPRPYQPHHSSSTSNHPSYTRDDPLYRSRTDPAHRSPYLEPGCWRSRRSSHVAQQDRFLNPSPDRARRHSAYENSELPNPTAPFFRSDQSSSVQPTPTNEVPVSNHPAWPTRSADSDHHHMTNPHHNIPSPLTGTHHLPTAPDHLPLRPISLPSHGFKRTFQPSNPEPLLPRTMLHSTLETIPASLQTSASQTTTHQSEKPAPIHQEHEDQDGQPPSKRARLKDHRKRSPLPPSHSHRTHQDKHDNDRPLASSSENDSSDHNDPAVIQVSQLVSTPYHEVTARGVVRRTTTPDSLITLISSMLGRLGTITATELVYFTTGKKAANMVVAVTFQDATAAHKACSKRHFPIPDPYRHKHNSLLVYPKLPDSRPQADLASPNPSRDDITANSDAPHVAQQEVPSPNPLPQGSSPSSSHPQSSEESDHQAKSTQSADTTSAQVVGSNDETTSPPGGNPTDEKSSTQSRSSNPPADSQHSSHEASSPSKEAQGHDTTPTISPEQAGAPSSPPRAEQKGQTPHVESASRPKSSHAPSSQLSSSSSRQVVALAVVHHSLTRDHAIRMAHKTLGPVGTIWDVEIMTFEERHRCINVALLITFKRTSAAQEACSERRFRVPSAYHYHDYDMVVFEPVSSQTPDPHHPAFE</sequence>
<feature type="compositionally biased region" description="Low complexity" evidence="1">
    <location>
        <begin position="604"/>
        <end position="616"/>
    </location>
</feature>
<evidence type="ECO:0000313" key="3">
    <source>
        <dbReference type="Proteomes" id="UP000235388"/>
    </source>
</evidence>